<sequence length="232" mass="26204">MREVEITSIHRMTPQVKQFELSAADEFDFEPGQHTQLHFEQNGDEVIRPYTATTRPGTDSITLAIKKYNEGTASVYMHEREPGDIIQIEELDGNLYLRNLDSDVAFVSTGTGITPMMAMVKQYLREGTGEATFLYGEKTQEDVMFRETLDQLESAHENLTVVYSLSEEEWAGKTGHVQQHIEEVVSSPEETDVYVCGVPGMVVETREKLADIGVPDEQVYSEGWEDDEVAEE</sequence>
<evidence type="ECO:0000259" key="1">
    <source>
        <dbReference type="PROSITE" id="PS51384"/>
    </source>
</evidence>
<dbReference type="Pfam" id="PF00175">
    <property type="entry name" value="NAD_binding_1"/>
    <property type="match status" value="1"/>
</dbReference>
<dbReference type="InterPro" id="IPR001433">
    <property type="entry name" value="OxRdtase_FAD/NAD-bd"/>
</dbReference>
<dbReference type="InterPro" id="IPR039261">
    <property type="entry name" value="FNR_nucleotide-bd"/>
</dbReference>
<keyword evidence="3" id="KW-1185">Reference proteome</keyword>
<dbReference type="PRINTS" id="PR00371">
    <property type="entry name" value="FPNCR"/>
</dbReference>
<accession>A0AAV3UMY1</accession>
<dbReference type="InterPro" id="IPR017938">
    <property type="entry name" value="Riboflavin_synthase-like_b-brl"/>
</dbReference>
<dbReference type="InterPro" id="IPR008333">
    <property type="entry name" value="Cbr1-like_FAD-bd_dom"/>
</dbReference>
<feature type="domain" description="FAD-binding FR-type" evidence="1">
    <location>
        <begin position="1"/>
        <end position="98"/>
    </location>
</feature>
<dbReference type="Pfam" id="PF00970">
    <property type="entry name" value="FAD_binding_6"/>
    <property type="match status" value="1"/>
</dbReference>
<dbReference type="InterPro" id="IPR017927">
    <property type="entry name" value="FAD-bd_FR_type"/>
</dbReference>
<proteinExistence type="predicted"/>
<dbReference type="PROSITE" id="PS51384">
    <property type="entry name" value="FAD_FR"/>
    <property type="match status" value="1"/>
</dbReference>
<gene>
    <name evidence="2" type="ORF">GCM10025751_43290</name>
</gene>
<evidence type="ECO:0000313" key="2">
    <source>
        <dbReference type="EMBL" id="GAA5059381.1"/>
    </source>
</evidence>
<dbReference type="Proteomes" id="UP001501729">
    <property type="component" value="Unassembled WGS sequence"/>
</dbReference>
<dbReference type="Gene3D" id="3.40.50.80">
    <property type="entry name" value="Nucleotide-binding domain of ferredoxin-NADP reductase (FNR) module"/>
    <property type="match status" value="1"/>
</dbReference>
<dbReference type="GeneID" id="68613803"/>
<dbReference type="SUPFAM" id="SSF63380">
    <property type="entry name" value="Riboflavin synthase domain-like"/>
    <property type="match status" value="1"/>
</dbReference>
<dbReference type="InterPro" id="IPR050415">
    <property type="entry name" value="MRET"/>
</dbReference>
<dbReference type="InterPro" id="IPR001709">
    <property type="entry name" value="Flavoprot_Pyr_Nucl_cyt_Rdtase"/>
</dbReference>
<protein>
    <submittedName>
        <fullName evidence="2">FAD-binding oxidoreductase</fullName>
    </submittedName>
</protein>
<dbReference type="GO" id="GO:0016491">
    <property type="term" value="F:oxidoreductase activity"/>
    <property type="evidence" value="ECO:0007669"/>
    <property type="project" value="InterPro"/>
</dbReference>
<dbReference type="RefSeq" id="WP_345412630.1">
    <property type="nucleotide sequence ID" value="NZ_BAABKX010000018.1"/>
</dbReference>
<dbReference type="PRINTS" id="PR00406">
    <property type="entry name" value="CYTB5RDTASE"/>
</dbReference>
<dbReference type="CDD" id="cd00322">
    <property type="entry name" value="FNR_like"/>
    <property type="match status" value="1"/>
</dbReference>
<dbReference type="AlphaFoldDB" id="A0AAV3UMY1"/>
<dbReference type="Gene3D" id="2.40.30.10">
    <property type="entry name" value="Translation factors"/>
    <property type="match status" value="1"/>
</dbReference>
<name>A0AAV3UMY1_9EURY</name>
<organism evidence="2 3">
    <name type="scientific">Haladaptatus pallidirubidus</name>
    <dbReference type="NCBI Taxonomy" id="1008152"/>
    <lineage>
        <taxon>Archaea</taxon>
        <taxon>Methanobacteriati</taxon>
        <taxon>Methanobacteriota</taxon>
        <taxon>Stenosarchaea group</taxon>
        <taxon>Halobacteria</taxon>
        <taxon>Halobacteriales</taxon>
        <taxon>Haladaptataceae</taxon>
        <taxon>Haladaptatus</taxon>
    </lineage>
</organism>
<dbReference type="EMBL" id="BAABKX010000018">
    <property type="protein sequence ID" value="GAA5059381.1"/>
    <property type="molecule type" value="Genomic_DNA"/>
</dbReference>
<comment type="caution">
    <text evidence="2">The sequence shown here is derived from an EMBL/GenBank/DDBJ whole genome shotgun (WGS) entry which is preliminary data.</text>
</comment>
<evidence type="ECO:0000313" key="3">
    <source>
        <dbReference type="Proteomes" id="UP001501729"/>
    </source>
</evidence>
<dbReference type="PANTHER" id="PTHR47354:SF5">
    <property type="entry name" value="PROTEIN RFBI"/>
    <property type="match status" value="1"/>
</dbReference>
<reference evidence="2 3" key="1">
    <citation type="journal article" date="2019" name="Int. J. Syst. Evol. Microbiol.">
        <title>The Global Catalogue of Microorganisms (GCM) 10K type strain sequencing project: providing services to taxonomists for standard genome sequencing and annotation.</title>
        <authorList>
            <consortium name="The Broad Institute Genomics Platform"/>
            <consortium name="The Broad Institute Genome Sequencing Center for Infectious Disease"/>
            <person name="Wu L."/>
            <person name="Ma J."/>
        </authorList>
    </citation>
    <scope>NUCLEOTIDE SEQUENCE [LARGE SCALE GENOMIC DNA]</scope>
    <source>
        <strain evidence="2 3">JCM 17504</strain>
    </source>
</reference>
<dbReference type="SUPFAM" id="SSF52343">
    <property type="entry name" value="Ferredoxin reductase-like, C-terminal NADP-linked domain"/>
    <property type="match status" value="1"/>
</dbReference>
<dbReference type="PANTHER" id="PTHR47354">
    <property type="entry name" value="NADH OXIDOREDUCTASE HCR"/>
    <property type="match status" value="1"/>
</dbReference>